<comment type="catalytic activity">
    <reaction evidence="11">
        <text>dITP + H2O = dIMP + diphosphate + H(+)</text>
        <dbReference type="Rhea" id="RHEA:28342"/>
        <dbReference type="ChEBI" id="CHEBI:15377"/>
        <dbReference type="ChEBI" id="CHEBI:15378"/>
        <dbReference type="ChEBI" id="CHEBI:33019"/>
        <dbReference type="ChEBI" id="CHEBI:61194"/>
        <dbReference type="ChEBI" id="CHEBI:61382"/>
        <dbReference type="EC" id="3.6.1.66"/>
    </reaction>
    <physiologicalReaction direction="left-to-right" evidence="11">
        <dbReference type="Rhea" id="RHEA:28343"/>
    </physiologicalReaction>
</comment>
<evidence type="ECO:0000256" key="2">
    <source>
        <dbReference type="ARBA" id="ARBA00008023"/>
    </source>
</evidence>
<dbReference type="EMBL" id="GIBP01007854">
    <property type="protein sequence ID" value="NDV36823.1"/>
    <property type="molecule type" value="Transcribed_RNA"/>
</dbReference>
<comment type="catalytic activity">
    <reaction evidence="13">
        <text>XTP + H2O = XMP + diphosphate + H(+)</text>
        <dbReference type="Rhea" id="RHEA:28610"/>
        <dbReference type="ChEBI" id="CHEBI:15377"/>
        <dbReference type="ChEBI" id="CHEBI:15378"/>
        <dbReference type="ChEBI" id="CHEBI:33019"/>
        <dbReference type="ChEBI" id="CHEBI:57464"/>
        <dbReference type="ChEBI" id="CHEBI:61314"/>
        <dbReference type="EC" id="3.6.1.66"/>
    </reaction>
</comment>
<keyword evidence="4 13" id="KW-0479">Metal-binding</keyword>
<evidence type="ECO:0000256" key="11">
    <source>
        <dbReference type="ARBA" id="ARBA00093255"/>
    </source>
</evidence>
<evidence type="ECO:0000256" key="8">
    <source>
        <dbReference type="ARBA" id="ARBA00023080"/>
    </source>
</evidence>
<evidence type="ECO:0000256" key="7">
    <source>
        <dbReference type="ARBA" id="ARBA00022842"/>
    </source>
</evidence>
<comment type="similarity">
    <text evidence="2 13">Belongs to the HAM1 NTPase family.</text>
</comment>
<evidence type="ECO:0000256" key="10">
    <source>
        <dbReference type="ARBA" id="ARBA00093218"/>
    </source>
</evidence>
<protein>
    <recommendedName>
        <fullName evidence="13">Inosine triphosphate pyrophosphatase</fullName>
        <shortName evidence="13">ITPase</shortName>
        <shortName evidence="13">Inosine triphosphatase</shortName>
        <ecNumber evidence="13">3.6.1.66</ecNumber>
    </recommendedName>
    <alternativeName>
        <fullName evidence="13">Non-canonical purine NTP pyrophosphatase</fullName>
    </alternativeName>
    <alternativeName>
        <fullName evidence="13">Non-standard purine NTP pyrophosphatase</fullName>
    </alternativeName>
    <alternativeName>
        <fullName evidence="13">Nucleoside-triphosphate diphosphatase</fullName>
    </alternativeName>
    <alternativeName>
        <fullName evidence="13">Nucleoside-triphosphate pyrophosphatase</fullName>
        <shortName evidence="13">NTPase</shortName>
    </alternativeName>
    <alternativeName>
        <fullName evidence="13">XTP/dITP diphosphatase</fullName>
    </alternativeName>
</protein>
<keyword evidence="6 13" id="KW-0378">Hydrolase</keyword>
<keyword evidence="8 13" id="KW-0546">Nucleotide metabolism</keyword>
<sequence>MTFVTGNAGKLREVTTLLNAHLTVGSGEAEEGLQEHEDYIGMVKEGLDLPELQGDPKTISVEKCRAASKLIAGPVVVEDTGLCCNALGGLPGPYIRWFLQGCGAEGVHKMLQGFGDYSAYAETIFSFTSGPGEEIHTFVGRTQGRIVPPRGISSFGAVSWDPVFEPEEGGGKTYAEMTKEDKNKISQRGRAIQQLRTFLLQNKTLWK</sequence>
<comment type="catalytic activity">
    <reaction evidence="12">
        <text>N(6)-hydroxy-dATP + H2O = N(6)-hydroxy-dAMP + diphosphate + H(+)</text>
        <dbReference type="Rhea" id="RHEA:83971"/>
        <dbReference type="ChEBI" id="CHEBI:15377"/>
        <dbReference type="ChEBI" id="CHEBI:15378"/>
        <dbReference type="ChEBI" id="CHEBI:33019"/>
        <dbReference type="ChEBI" id="CHEBI:233529"/>
        <dbReference type="ChEBI" id="CHEBI:233530"/>
    </reaction>
    <physiologicalReaction direction="left-to-right" evidence="12">
        <dbReference type="Rhea" id="RHEA:83972"/>
    </physiologicalReaction>
</comment>
<feature type="binding site" evidence="13">
    <location>
        <position position="182"/>
    </location>
    <ligand>
        <name>ITP</name>
        <dbReference type="ChEBI" id="CHEBI:61402"/>
    </ligand>
</feature>
<dbReference type="InterPro" id="IPR027502">
    <property type="entry name" value="ITPase"/>
</dbReference>
<evidence type="ECO:0000256" key="4">
    <source>
        <dbReference type="ARBA" id="ARBA00022723"/>
    </source>
</evidence>
<evidence type="ECO:0000256" key="12">
    <source>
        <dbReference type="ARBA" id="ARBA00093271"/>
    </source>
</evidence>
<dbReference type="HAMAP" id="MF_03148">
    <property type="entry name" value="HAM1_NTPase"/>
    <property type="match status" value="1"/>
</dbReference>
<dbReference type="PROSITE" id="PS50835">
    <property type="entry name" value="IG_LIKE"/>
    <property type="match status" value="1"/>
</dbReference>
<evidence type="ECO:0000256" key="6">
    <source>
        <dbReference type="ARBA" id="ARBA00022801"/>
    </source>
</evidence>
<dbReference type="GO" id="GO:0009117">
    <property type="term" value="P:nucleotide metabolic process"/>
    <property type="evidence" value="ECO:0007669"/>
    <property type="project" value="UniProtKB-KW"/>
</dbReference>
<dbReference type="EC" id="3.6.1.66" evidence="13"/>
<dbReference type="AlphaFoldDB" id="A0A6B2LIC9"/>
<dbReference type="GO" id="GO:0036220">
    <property type="term" value="F:ITP diphosphatase activity"/>
    <property type="evidence" value="ECO:0007669"/>
    <property type="project" value="UniProtKB-UniRule"/>
</dbReference>
<evidence type="ECO:0000256" key="13">
    <source>
        <dbReference type="HAMAP-Rule" id="MF_03148"/>
    </source>
</evidence>
<reference evidence="15" key="1">
    <citation type="journal article" date="2020" name="J. Eukaryot. Microbiol.">
        <title>De novo Sequencing, Assembly and Annotation of the Transcriptome for the Free-Living Testate Amoeba Arcella intermedia.</title>
        <authorList>
            <person name="Ribeiro G.M."/>
            <person name="Porfirio-Sousa A.L."/>
            <person name="Maurer-Alcala X.X."/>
            <person name="Katz L.A."/>
            <person name="Lahr D.J.G."/>
        </authorList>
    </citation>
    <scope>NUCLEOTIDE SEQUENCE</scope>
</reference>
<dbReference type="GO" id="GO:0009204">
    <property type="term" value="P:deoxyribonucleoside triphosphate catabolic process"/>
    <property type="evidence" value="ECO:0007669"/>
    <property type="project" value="UniProtKB-UniRule"/>
</dbReference>
<evidence type="ECO:0000256" key="1">
    <source>
        <dbReference type="ARBA" id="ARBA00004496"/>
    </source>
</evidence>
<feature type="binding site" evidence="13">
    <location>
        <position position="51"/>
    </location>
    <ligand>
        <name>Mg(2+)</name>
        <dbReference type="ChEBI" id="CHEBI:18420"/>
    </ligand>
</feature>
<comment type="caution">
    <text evidence="13">Lacks conserved residue(s) required for the propagation of feature annotation.</text>
</comment>
<dbReference type="SUPFAM" id="SSF52972">
    <property type="entry name" value="ITPase-like"/>
    <property type="match status" value="1"/>
</dbReference>
<accession>A0A6B2LIC9</accession>
<dbReference type="InterPro" id="IPR029001">
    <property type="entry name" value="ITPase-like_fam"/>
</dbReference>
<keyword evidence="13" id="KW-0464">Manganese</keyword>
<keyword evidence="5 13" id="KW-0547">Nucleotide-binding</keyword>
<dbReference type="InterPro" id="IPR002637">
    <property type="entry name" value="RdgB/HAM1"/>
</dbReference>
<evidence type="ECO:0000256" key="9">
    <source>
        <dbReference type="ARBA" id="ARBA00054940"/>
    </source>
</evidence>
<dbReference type="GO" id="GO:0005737">
    <property type="term" value="C:cytoplasm"/>
    <property type="evidence" value="ECO:0007669"/>
    <property type="project" value="UniProtKB-SubCell"/>
</dbReference>
<comment type="cofactor">
    <cofactor evidence="13">
        <name>Mg(2+)</name>
        <dbReference type="ChEBI" id="CHEBI:18420"/>
    </cofactor>
    <cofactor evidence="13">
        <name>Mn(2+)</name>
        <dbReference type="ChEBI" id="CHEBI:29035"/>
    </cofactor>
    <text evidence="13">Binds 1 divalent metal cation per subunit; can use either Mg(2+) or Mn(2+).</text>
</comment>
<dbReference type="GO" id="GO:0036222">
    <property type="term" value="F:XTP diphosphatase activity"/>
    <property type="evidence" value="ECO:0007669"/>
    <property type="project" value="UniProtKB-UniRule"/>
</dbReference>
<organism evidence="15">
    <name type="scientific">Arcella intermedia</name>
    <dbReference type="NCBI Taxonomy" id="1963864"/>
    <lineage>
        <taxon>Eukaryota</taxon>
        <taxon>Amoebozoa</taxon>
        <taxon>Tubulinea</taxon>
        <taxon>Elardia</taxon>
        <taxon>Arcellinida</taxon>
        <taxon>Sphaerothecina</taxon>
        <taxon>Arcellidae</taxon>
        <taxon>Arcella</taxon>
    </lineage>
</organism>
<dbReference type="Pfam" id="PF01725">
    <property type="entry name" value="Ham1p_like"/>
    <property type="match status" value="1"/>
</dbReference>
<evidence type="ECO:0000259" key="14">
    <source>
        <dbReference type="PROSITE" id="PS50835"/>
    </source>
</evidence>
<dbReference type="FunFam" id="3.90.950.10:FF:000003">
    <property type="entry name" value="Inosine triphosphate pyrophosphatase"/>
    <property type="match status" value="1"/>
</dbReference>
<dbReference type="GO" id="GO:0000166">
    <property type="term" value="F:nucleotide binding"/>
    <property type="evidence" value="ECO:0007669"/>
    <property type="project" value="UniProtKB-KW"/>
</dbReference>
<dbReference type="PANTHER" id="PTHR11067">
    <property type="entry name" value="INOSINE TRIPHOSPHATE PYROPHOSPHATASE/HAM1 PROTEIN"/>
    <property type="match status" value="1"/>
</dbReference>
<feature type="domain" description="Ig-like" evidence="14">
    <location>
        <begin position="56"/>
        <end position="101"/>
    </location>
</feature>
<proteinExistence type="inferred from homology"/>
<comment type="function">
    <text evidence="13">Pyrophosphatase that hydrolyzes non-canonical purine nucleotides such as inosine triphosphate (ITP), deoxyinosine triphosphate (dITP) or xanthosine 5'-triphosphate (XTP) to their respective monophosphate derivatives. The enzyme does not distinguish between the deoxy- and ribose forms. Probably excludes non-canonical purines from RNA and DNA precursor pools, thus preventing their incorporation into RNA and DNA and avoiding chromosomal lesions.</text>
</comment>
<dbReference type="GO" id="GO:0035870">
    <property type="term" value="F:dITP diphosphatase activity"/>
    <property type="evidence" value="ECO:0007669"/>
    <property type="project" value="UniProtKB-UniRule"/>
</dbReference>
<dbReference type="Gene3D" id="3.90.950.10">
    <property type="match status" value="1"/>
</dbReference>
<comment type="subcellular location">
    <subcellularLocation>
        <location evidence="1 13">Cytoplasm</location>
    </subcellularLocation>
</comment>
<feature type="binding site" evidence="13">
    <location>
        <position position="79"/>
    </location>
    <ligand>
        <name>Mg(2+)</name>
        <dbReference type="ChEBI" id="CHEBI:18420"/>
    </ligand>
</feature>
<comment type="subunit">
    <text evidence="13">Homodimer.</text>
</comment>
<keyword evidence="3 13" id="KW-0963">Cytoplasm</keyword>
<feature type="binding site" evidence="13">
    <location>
        <begin position="5"/>
        <end position="10"/>
    </location>
    <ligand>
        <name>ITP</name>
        <dbReference type="ChEBI" id="CHEBI:61402"/>
    </ligand>
</feature>
<evidence type="ECO:0000313" key="15">
    <source>
        <dbReference type="EMBL" id="NDV36823.1"/>
    </source>
</evidence>
<evidence type="ECO:0000256" key="5">
    <source>
        <dbReference type="ARBA" id="ARBA00022741"/>
    </source>
</evidence>
<feature type="binding site" evidence="13">
    <location>
        <position position="63"/>
    </location>
    <ligand>
        <name>ITP</name>
        <dbReference type="ChEBI" id="CHEBI:61402"/>
    </ligand>
</feature>
<evidence type="ECO:0000256" key="3">
    <source>
        <dbReference type="ARBA" id="ARBA00022490"/>
    </source>
</evidence>
<dbReference type="CDD" id="cd00515">
    <property type="entry name" value="HAM1"/>
    <property type="match status" value="1"/>
</dbReference>
<comment type="catalytic activity">
    <reaction evidence="10">
        <text>ITP + H2O = IMP + diphosphate + H(+)</text>
        <dbReference type="Rhea" id="RHEA:29399"/>
        <dbReference type="ChEBI" id="CHEBI:15377"/>
        <dbReference type="ChEBI" id="CHEBI:15378"/>
        <dbReference type="ChEBI" id="CHEBI:33019"/>
        <dbReference type="ChEBI" id="CHEBI:58053"/>
        <dbReference type="ChEBI" id="CHEBI:61402"/>
        <dbReference type="EC" id="3.6.1.66"/>
    </reaction>
    <physiologicalReaction direction="left-to-right" evidence="10">
        <dbReference type="Rhea" id="RHEA:29400"/>
    </physiologicalReaction>
</comment>
<dbReference type="InterPro" id="IPR007110">
    <property type="entry name" value="Ig-like_dom"/>
</dbReference>
<name>A0A6B2LIC9_9EUKA</name>
<dbReference type="PANTHER" id="PTHR11067:SF9">
    <property type="entry name" value="INOSINE TRIPHOSPHATE PYROPHOSPHATASE"/>
    <property type="match status" value="1"/>
</dbReference>
<dbReference type="GO" id="GO:0046872">
    <property type="term" value="F:metal ion binding"/>
    <property type="evidence" value="ECO:0007669"/>
    <property type="project" value="UniProtKB-KW"/>
</dbReference>
<keyword evidence="7 13" id="KW-0460">Magnesium</keyword>
<feature type="binding site" evidence="13">
    <location>
        <begin position="79"/>
        <end position="80"/>
    </location>
    <ligand>
        <name>ITP</name>
        <dbReference type="ChEBI" id="CHEBI:61402"/>
    </ligand>
</feature>
<comment type="function">
    <text evidence="9">Pyrophosphatase that hydrolyzes the non-canonical purine nucleotides inosine triphosphate (ITP), deoxyinosine triphosphate (dITP) as well as 2'-deoxy-N-6-hydroxylaminopurine triphosphate (dHAPTP) and xanthosine 5'-triphosphate (XTP) to their respective monophosphate derivatives. The enzyme does not distinguish between the deoxy- and ribose forms. Probably excludes non-canonical purines from RNA and DNA precursor pools, thus preventing their incorporation into RNA and DNA and avoiding chromosomal lesions.</text>
</comment>